<name>A0AAD6L049_9ROSI</name>
<sequence length="101" mass="11600">MDRVSATKKRILNYTRYEMLTRAKKAFRDLGDDEELGPCDWLTVKTYIASLNNLEGSCEHPQSASEADNLDPNNLKDIRIRLLNEEKGILCAWMYTIVFTG</sequence>
<accession>A0AAD6L049</accession>
<comment type="caution">
    <text evidence="1">The sequence shown here is derived from an EMBL/GenBank/DDBJ whole genome shotgun (WGS) entry which is preliminary data.</text>
</comment>
<protein>
    <submittedName>
        <fullName evidence="1">Uncharacterized protein</fullName>
    </submittedName>
</protein>
<keyword evidence="2" id="KW-1185">Reference proteome</keyword>
<evidence type="ECO:0000313" key="1">
    <source>
        <dbReference type="EMBL" id="KAJ6431617.1"/>
    </source>
</evidence>
<reference evidence="1 2" key="1">
    <citation type="journal article" date="2023" name="Int. J. Mol. Sci.">
        <title>De Novo Assembly and Annotation of 11 Diverse Shrub Willow (Salix) Genomes Reveals Novel Gene Organization in Sex-Linked Regions.</title>
        <authorList>
            <person name="Hyden B."/>
            <person name="Feng K."/>
            <person name="Yates T.B."/>
            <person name="Jawdy S."/>
            <person name="Cereghino C."/>
            <person name="Smart L.B."/>
            <person name="Muchero W."/>
        </authorList>
    </citation>
    <scope>NUCLEOTIDE SEQUENCE [LARGE SCALE GENOMIC DNA]</scope>
    <source>
        <tissue evidence="1">Shoot tip</tissue>
    </source>
</reference>
<gene>
    <name evidence="1" type="ORF">OIU84_018991</name>
</gene>
<dbReference type="AlphaFoldDB" id="A0AAD6L049"/>
<proteinExistence type="predicted"/>
<organism evidence="1 2">
    <name type="scientific">Salix udensis</name>
    <dbReference type="NCBI Taxonomy" id="889485"/>
    <lineage>
        <taxon>Eukaryota</taxon>
        <taxon>Viridiplantae</taxon>
        <taxon>Streptophyta</taxon>
        <taxon>Embryophyta</taxon>
        <taxon>Tracheophyta</taxon>
        <taxon>Spermatophyta</taxon>
        <taxon>Magnoliopsida</taxon>
        <taxon>eudicotyledons</taxon>
        <taxon>Gunneridae</taxon>
        <taxon>Pentapetalae</taxon>
        <taxon>rosids</taxon>
        <taxon>fabids</taxon>
        <taxon>Malpighiales</taxon>
        <taxon>Salicaceae</taxon>
        <taxon>Saliceae</taxon>
        <taxon>Salix</taxon>
    </lineage>
</organism>
<dbReference type="Proteomes" id="UP001162972">
    <property type="component" value="Chromosome 10"/>
</dbReference>
<evidence type="ECO:0000313" key="2">
    <source>
        <dbReference type="Proteomes" id="UP001162972"/>
    </source>
</evidence>
<dbReference type="EMBL" id="JAPFFJ010000003">
    <property type="protein sequence ID" value="KAJ6431617.1"/>
    <property type="molecule type" value="Genomic_DNA"/>
</dbReference>